<dbReference type="CDD" id="cd07812">
    <property type="entry name" value="SRPBCC"/>
    <property type="match status" value="1"/>
</dbReference>
<keyword evidence="4" id="KW-1185">Reference proteome</keyword>
<dbReference type="Proteomes" id="UP000008721">
    <property type="component" value="Chromosome"/>
</dbReference>
<sequence length="147" mass="16898">MKQIHSINSITIPFPAEEIWMILTDITSYSLWWPSNVKIKVLNITEDFIGSQVEVRPYGGIPFFCEFSECVTNAKLVMQYSGIYSGLGVWTLTETNGQTKLDYEINLEINNLFIHLLSYVVPVDTIHHNLMNEVLLGLENRLKNFVK</sequence>
<dbReference type="AlphaFoldDB" id="E4TWE9"/>
<dbReference type="OrthoDB" id="5402478at2"/>
<feature type="domain" description="Coenzyme Q-binding protein COQ10 START" evidence="2">
    <location>
        <begin position="12"/>
        <end position="111"/>
    </location>
</feature>
<evidence type="ECO:0000313" key="3">
    <source>
        <dbReference type="EMBL" id="ADR33767.1"/>
    </source>
</evidence>
<gene>
    <name evidence="3" type="ordered locus">Sulku_1104</name>
</gene>
<comment type="similarity">
    <text evidence="1">Belongs to the ribosome association toxin RatA family.</text>
</comment>
<name>E4TWE9_SULKY</name>
<dbReference type="SUPFAM" id="SSF55961">
    <property type="entry name" value="Bet v1-like"/>
    <property type="match status" value="1"/>
</dbReference>
<proteinExistence type="inferred from homology"/>
<protein>
    <recommendedName>
        <fullName evidence="2">Coenzyme Q-binding protein COQ10 START domain-containing protein</fullName>
    </recommendedName>
</protein>
<dbReference type="InterPro" id="IPR023393">
    <property type="entry name" value="START-like_dom_sf"/>
</dbReference>
<evidence type="ECO:0000259" key="2">
    <source>
        <dbReference type="Pfam" id="PF03364"/>
    </source>
</evidence>
<organism evidence="3 4">
    <name type="scientific">Sulfuricurvum kujiense (strain ATCC BAA-921 / DSM 16994 / JCM 11577 / YK-1)</name>
    <dbReference type="NCBI Taxonomy" id="709032"/>
    <lineage>
        <taxon>Bacteria</taxon>
        <taxon>Pseudomonadati</taxon>
        <taxon>Campylobacterota</taxon>
        <taxon>Epsilonproteobacteria</taxon>
        <taxon>Campylobacterales</taxon>
        <taxon>Sulfurimonadaceae</taxon>
        <taxon>Sulfuricurvum</taxon>
    </lineage>
</organism>
<reference evidence="3 4" key="1">
    <citation type="journal article" date="2012" name="Stand. Genomic Sci.">
        <title>Complete genome sequence of the sulfur compounds oxidizing chemolithoautotroph Sulfuricurvum kujiense type strain (YK-1(T)).</title>
        <authorList>
            <person name="Han C."/>
            <person name="Kotsyurbenko O."/>
            <person name="Chertkov O."/>
            <person name="Held B."/>
            <person name="Lapidus A."/>
            <person name="Nolan M."/>
            <person name="Lucas S."/>
            <person name="Hammon N."/>
            <person name="Deshpande S."/>
            <person name="Cheng J.F."/>
            <person name="Tapia R."/>
            <person name="Goodwin L.A."/>
            <person name="Pitluck S."/>
            <person name="Liolios K."/>
            <person name="Pagani I."/>
            <person name="Ivanova N."/>
            <person name="Mavromatis K."/>
            <person name="Mikhailova N."/>
            <person name="Pati A."/>
            <person name="Chen A."/>
            <person name="Palaniappan K."/>
            <person name="Land M."/>
            <person name="Hauser L."/>
            <person name="Chang Y.J."/>
            <person name="Jeffries C.D."/>
            <person name="Brambilla E.M."/>
            <person name="Rohde M."/>
            <person name="Spring S."/>
            <person name="Sikorski J."/>
            <person name="Goker M."/>
            <person name="Woyke T."/>
            <person name="Bristow J."/>
            <person name="Eisen J.A."/>
            <person name="Markowitz V."/>
            <person name="Hugenholtz P."/>
            <person name="Kyrpides N.C."/>
            <person name="Klenk H.P."/>
            <person name="Detter J.C."/>
        </authorList>
    </citation>
    <scope>NUCLEOTIDE SEQUENCE [LARGE SCALE GENOMIC DNA]</scope>
    <source>
        <strain evidence="4">ATCC BAA-921 / DSM 16994 / JCM 11577 / YK-1</strain>
    </source>
</reference>
<dbReference type="EMBL" id="CP002355">
    <property type="protein sequence ID" value="ADR33767.1"/>
    <property type="molecule type" value="Genomic_DNA"/>
</dbReference>
<dbReference type="InterPro" id="IPR005031">
    <property type="entry name" value="COQ10_START"/>
</dbReference>
<evidence type="ECO:0000313" key="4">
    <source>
        <dbReference type="Proteomes" id="UP000008721"/>
    </source>
</evidence>
<dbReference type="HOGENOM" id="CLU_147934_0_0_7"/>
<dbReference type="eggNOG" id="COG3832">
    <property type="taxonomic scope" value="Bacteria"/>
</dbReference>
<evidence type="ECO:0000256" key="1">
    <source>
        <dbReference type="ARBA" id="ARBA00008918"/>
    </source>
</evidence>
<dbReference type="RefSeq" id="WP_013459964.1">
    <property type="nucleotide sequence ID" value="NC_014762.1"/>
</dbReference>
<accession>E4TWE9</accession>
<dbReference type="Pfam" id="PF03364">
    <property type="entry name" value="Polyketide_cyc"/>
    <property type="match status" value="1"/>
</dbReference>
<dbReference type="KEGG" id="sku:Sulku_1104"/>
<dbReference type="Gene3D" id="3.30.530.20">
    <property type="match status" value="1"/>
</dbReference>